<dbReference type="InterPro" id="IPR001190">
    <property type="entry name" value="SRCR"/>
</dbReference>
<dbReference type="SUPFAM" id="SSF56487">
    <property type="entry name" value="SRCR-like"/>
    <property type="match status" value="1"/>
</dbReference>
<dbReference type="Pfam" id="PF00530">
    <property type="entry name" value="SRCR"/>
    <property type="match status" value="1"/>
</dbReference>
<dbReference type="InterPro" id="IPR036772">
    <property type="entry name" value="SRCR-like_dom_sf"/>
</dbReference>
<comment type="caution">
    <text evidence="1">Lacks conserved residue(s) required for the propagation of feature annotation.</text>
</comment>
<protein>
    <submittedName>
        <fullName evidence="2">Uncharacterized protein</fullName>
    </submittedName>
</protein>
<dbReference type="HOGENOM" id="CLU_1961705_0_0_1"/>
<evidence type="ECO:0000256" key="1">
    <source>
        <dbReference type="PROSITE-ProRule" id="PRU00196"/>
    </source>
</evidence>
<feature type="disulfide bond" evidence="1">
    <location>
        <begin position="84"/>
        <end position="94"/>
    </location>
</feature>
<keyword evidence="1" id="KW-1015">Disulfide bond</keyword>
<reference evidence="2" key="1">
    <citation type="journal article" date="2012" name="Nature">
        <title>The oyster genome reveals stress adaptation and complexity of shell formation.</title>
        <authorList>
            <person name="Zhang G."/>
            <person name="Fang X."/>
            <person name="Guo X."/>
            <person name="Li L."/>
            <person name="Luo R."/>
            <person name="Xu F."/>
            <person name="Yang P."/>
            <person name="Zhang L."/>
            <person name="Wang X."/>
            <person name="Qi H."/>
            <person name="Xiong Z."/>
            <person name="Que H."/>
            <person name="Xie Y."/>
            <person name="Holland P.W."/>
            <person name="Paps J."/>
            <person name="Zhu Y."/>
            <person name="Wu F."/>
            <person name="Chen Y."/>
            <person name="Wang J."/>
            <person name="Peng C."/>
            <person name="Meng J."/>
            <person name="Yang L."/>
            <person name="Liu J."/>
            <person name="Wen B."/>
            <person name="Zhang N."/>
            <person name="Huang Z."/>
            <person name="Zhu Q."/>
            <person name="Feng Y."/>
            <person name="Mount A."/>
            <person name="Hedgecock D."/>
            <person name="Xu Z."/>
            <person name="Liu Y."/>
            <person name="Domazet-Loso T."/>
            <person name="Du Y."/>
            <person name="Sun X."/>
            <person name="Zhang S."/>
            <person name="Liu B."/>
            <person name="Cheng P."/>
            <person name="Jiang X."/>
            <person name="Li J."/>
            <person name="Fan D."/>
            <person name="Wang W."/>
            <person name="Fu W."/>
            <person name="Wang T."/>
            <person name="Wang B."/>
            <person name="Zhang J."/>
            <person name="Peng Z."/>
            <person name="Li Y."/>
            <person name="Li N."/>
            <person name="Wang J."/>
            <person name="Chen M."/>
            <person name="He Y."/>
            <person name="Tan F."/>
            <person name="Song X."/>
            <person name="Zheng Q."/>
            <person name="Huang R."/>
            <person name="Yang H."/>
            <person name="Du X."/>
            <person name="Chen L."/>
            <person name="Yang M."/>
            <person name="Gaffney P.M."/>
            <person name="Wang S."/>
            <person name="Luo L."/>
            <person name="She Z."/>
            <person name="Ming Y."/>
            <person name="Huang W."/>
            <person name="Zhang S."/>
            <person name="Huang B."/>
            <person name="Zhang Y."/>
            <person name="Qu T."/>
            <person name="Ni P."/>
            <person name="Miao G."/>
            <person name="Wang J."/>
            <person name="Wang Q."/>
            <person name="Steinberg C.E."/>
            <person name="Wang H."/>
            <person name="Li N."/>
            <person name="Qian L."/>
            <person name="Zhang G."/>
            <person name="Li Y."/>
            <person name="Yang H."/>
            <person name="Liu X."/>
            <person name="Wang J."/>
            <person name="Yin Y."/>
            <person name="Wang J."/>
        </authorList>
    </citation>
    <scope>NUCLEOTIDE SEQUENCE [LARGE SCALE GENOMIC DNA]</scope>
    <source>
        <strain evidence="2">05x7-T-G4-1.051#20</strain>
    </source>
</reference>
<sequence>MEPNKGTKTCMTEQALSPIELSSLTLFDYCRFHTGNGICDTGFSNAAKTVVFRSLGMDYVDERAINRSANGNISGEVLYTNVKCSGKEKDFTECTYDFNKTRSHHTNNNNIYHIFKHNDNNNDNNTCS</sequence>
<dbReference type="PROSITE" id="PS50287">
    <property type="entry name" value="SRCR_2"/>
    <property type="match status" value="1"/>
</dbReference>
<dbReference type="GO" id="GO:0016020">
    <property type="term" value="C:membrane"/>
    <property type="evidence" value="ECO:0007669"/>
    <property type="project" value="InterPro"/>
</dbReference>
<evidence type="ECO:0000313" key="2">
    <source>
        <dbReference type="EMBL" id="EKC23532.1"/>
    </source>
</evidence>
<dbReference type="Gene3D" id="3.10.250.10">
    <property type="entry name" value="SRCR-like domain"/>
    <property type="match status" value="1"/>
</dbReference>
<accession>K1PHR1</accession>
<organism evidence="2">
    <name type="scientific">Magallana gigas</name>
    <name type="common">Pacific oyster</name>
    <name type="synonym">Crassostrea gigas</name>
    <dbReference type="NCBI Taxonomy" id="29159"/>
    <lineage>
        <taxon>Eukaryota</taxon>
        <taxon>Metazoa</taxon>
        <taxon>Spiralia</taxon>
        <taxon>Lophotrochozoa</taxon>
        <taxon>Mollusca</taxon>
        <taxon>Bivalvia</taxon>
        <taxon>Autobranchia</taxon>
        <taxon>Pteriomorphia</taxon>
        <taxon>Ostreida</taxon>
        <taxon>Ostreoidea</taxon>
        <taxon>Ostreidae</taxon>
        <taxon>Magallana</taxon>
    </lineage>
</organism>
<name>K1PHR1_MAGGI</name>
<dbReference type="EMBL" id="JH819193">
    <property type="protein sequence ID" value="EKC23532.1"/>
    <property type="molecule type" value="Genomic_DNA"/>
</dbReference>
<proteinExistence type="predicted"/>
<dbReference type="AlphaFoldDB" id="K1PHR1"/>
<gene>
    <name evidence="2" type="ORF">CGI_10007951</name>
</gene>
<dbReference type="InParanoid" id="K1PHR1"/>